<organism evidence="4 5">
    <name type="scientific">Heligmosomoides polygyrus</name>
    <name type="common">Parasitic roundworm</name>
    <dbReference type="NCBI Taxonomy" id="6339"/>
    <lineage>
        <taxon>Eukaryota</taxon>
        <taxon>Metazoa</taxon>
        <taxon>Ecdysozoa</taxon>
        <taxon>Nematoda</taxon>
        <taxon>Chromadorea</taxon>
        <taxon>Rhabditida</taxon>
        <taxon>Rhabditina</taxon>
        <taxon>Rhabditomorpha</taxon>
        <taxon>Strongyloidea</taxon>
        <taxon>Heligmosomidae</taxon>
        <taxon>Heligmosomoides</taxon>
    </lineage>
</organism>
<proteinExistence type="predicted"/>
<evidence type="ECO:0000256" key="2">
    <source>
        <dbReference type="SAM" id="MobiDB-lite"/>
    </source>
</evidence>
<reference evidence="5" key="2">
    <citation type="submission" date="2019-09" db="UniProtKB">
        <authorList>
            <consortium name="WormBaseParasite"/>
        </authorList>
    </citation>
    <scope>IDENTIFICATION</scope>
</reference>
<dbReference type="AlphaFoldDB" id="A0A183F646"/>
<dbReference type="WBParaSite" id="HPBE_0000163801-mRNA-1">
    <property type="protein sequence ID" value="HPBE_0000163801-mRNA-1"/>
    <property type="gene ID" value="HPBE_0000163801"/>
</dbReference>
<evidence type="ECO:0000313" key="3">
    <source>
        <dbReference type="EMBL" id="VDO20404.1"/>
    </source>
</evidence>
<accession>A0A183F646</accession>
<protein>
    <submittedName>
        <fullName evidence="5">BZIP domain-containing protein</fullName>
    </submittedName>
</protein>
<dbReference type="EMBL" id="UZAH01001917">
    <property type="protein sequence ID" value="VDO20404.1"/>
    <property type="molecule type" value="Genomic_DNA"/>
</dbReference>
<gene>
    <name evidence="3" type="ORF">HPBE_LOCUS1639</name>
</gene>
<feature type="coiled-coil region" evidence="1">
    <location>
        <begin position="103"/>
        <end position="130"/>
    </location>
</feature>
<dbReference type="OrthoDB" id="5866377at2759"/>
<dbReference type="Proteomes" id="UP000050761">
    <property type="component" value="Unassembled WGS sequence"/>
</dbReference>
<evidence type="ECO:0000313" key="5">
    <source>
        <dbReference type="WBParaSite" id="HPBE_0000163801-mRNA-1"/>
    </source>
</evidence>
<accession>A0A3P7U865</accession>
<feature type="region of interest" description="Disordered" evidence="2">
    <location>
        <begin position="78"/>
        <end position="99"/>
    </location>
</feature>
<sequence length="135" mass="15567">MGYINNHLDFVPQLHDKIPAEAGILRSSMACLRVGLVHDPRKWWTAEQAVEFFNKLCGQLQDELELEEIRVPKNLKVNAGTSREGRLDSSGLPAVKDGRVSKRHLKRVEKRRLRSEAKQLEKKLQRVDIRSEDRS</sequence>
<keyword evidence="1" id="KW-0175">Coiled coil</keyword>
<name>A0A183F646_HELPZ</name>
<evidence type="ECO:0000313" key="4">
    <source>
        <dbReference type="Proteomes" id="UP000050761"/>
    </source>
</evidence>
<reference evidence="3 4" key="1">
    <citation type="submission" date="2018-11" db="EMBL/GenBank/DDBJ databases">
        <authorList>
            <consortium name="Pathogen Informatics"/>
        </authorList>
    </citation>
    <scope>NUCLEOTIDE SEQUENCE [LARGE SCALE GENOMIC DNA]</scope>
</reference>
<keyword evidence="4" id="KW-1185">Reference proteome</keyword>
<evidence type="ECO:0000256" key="1">
    <source>
        <dbReference type="SAM" id="Coils"/>
    </source>
</evidence>